<feature type="compositionally biased region" description="Polar residues" evidence="1">
    <location>
        <begin position="192"/>
        <end position="201"/>
    </location>
</feature>
<dbReference type="Proteomes" id="UP001162031">
    <property type="component" value="Unassembled WGS sequence"/>
</dbReference>
<gene>
    <name evidence="2" type="ORF">HBR001_LOCUS6387</name>
</gene>
<reference evidence="2" key="1">
    <citation type="submission" date="2022-12" db="EMBL/GenBank/DDBJ databases">
        <authorList>
            <person name="Webb A."/>
        </authorList>
    </citation>
    <scope>NUCLEOTIDE SEQUENCE</scope>
    <source>
        <strain evidence="2">Hp1</strain>
    </source>
</reference>
<organism evidence="2 3">
    <name type="scientific">Hyaloperonospora brassicae</name>
    <name type="common">Brassica downy mildew</name>
    <name type="synonym">Peronospora brassicae</name>
    <dbReference type="NCBI Taxonomy" id="162125"/>
    <lineage>
        <taxon>Eukaryota</taxon>
        <taxon>Sar</taxon>
        <taxon>Stramenopiles</taxon>
        <taxon>Oomycota</taxon>
        <taxon>Peronosporomycetes</taxon>
        <taxon>Peronosporales</taxon>
        <taxon>Peronosporaceae</taxon>
        <taxon>Hyaloperonospora</taxon>
    </lineage>
</organism>
<sequence>MLVINFSGATGLTISNSDFDGRTKFLASCDGHHYLGFLLLGKWTELSLLGNYINHSSGQSPKVGGGKCETTVLHAANNFFDSNSGHSFDVVNGGYVLAEGKYFSKVKIPAQEASKHLFVPTSAIDCKAVIGRACSMNVLKDSGPLKGRLGDASAGGEDMENSVTQDDILTGSSSSDKSTSYSPSAGGPITPGSDTSKSMDNTEAPVSEDKTGGQADKNADDDFEESDKEGSDGSSHLRKNENDANAWQP</sequence>
<dbReference type="SUPFAM" id="SSF51126">
    <property type="entry name" value="Pectin lyase-like"/>
    <property type="match status" value="1"/>
</dbReference>
<protein>
    <recommendedName>
        <fullName evidence="4">Pectate lyase</fullName>
    </recommendedName>
</protein>
<dbReference type="InterPro" id="IPR011050">
    <property type="entry name" value="Pectin_lyase_fold/virulence"/>
</dbReference>
<feature type="compositionally biased region" description="Low complexity" evidence="1">
    <location>
        <begin position="172"/>
        <end position="184"/>
    </location>
</feature>
<evidence type="ECO:0000313" key="2">
    <source>
        <dbReference type="EMBL" id="CAI5735132.1"/>
    </source>
</evidence>
<dbReference type="EMBL" id="CANTFL010001254">
    <property type="protein sequence ID" value="CAI5735132.1"/>
    <property type="molecule type" value="Genomic_DNA"/>
</dbReference>
<keyword evidence="3" id="KW-1185">Reference proteome</keyword>
<comment type="caution">
    <text evidence="2">The sequence shown here is derived from an EMBL/GenBank/DDBJ whole genome shotgun (WGS) entry which is preliminary data.</text>
</comment>
<dbReference type="InterPro" id="IPR012334">
    <property type="entry name" value="Pectin_lyas_fold"/>
</dbReference>
<accession>A0AAV0UEU5</accession>
<evidence type="ECO:0008006" key="4">
    <source>
        <dbReference type="Google" id="ProtNLM"/>
    </source>
</evidence>
<name>A0AAV0UEU5_HYABA</name>
<dbReference type="Gene3D" id="2.160.20.10">
    <property type="entry name" value="Single-stranded right-handed beta-helix, Pectin lyase-like"/>
    <property type="match status" value="1"/>
</dbReference>
<proteinExistence type="predicted"/>
<feature type="region of interest" description="Disordered" evidence="1">
    <location>
        <begin position="166"/>
        <end position="249"/>
    </location>
</feature>
<evidence type="ECO:0000313" key="3">
    <source>
        <dbReference type="Proteomes" id="UP001162031"/>
    </source>
</evidence>
<dbReference type="AlphaFoldDB" id="A0AAV0UEU5"/>
<evidence type="ECO:0000256" key="1">
    <source>
        <dbReference type="SAM" id="MobiDB-lite"/>
    </source>
</evidence>